<keyword evidence="2" id="KW-1185">Reference proteome</keyword>
<comment type="caution">
    <text evidence="1">The sequence shown here is derived from an EMBL/GenBank/DDBJ whole genome shotgun (WGS) entry which is preliminary data.</text>
</comment>
<evidence type="ECO:0000313" key="2">
    <source>
        <dbReference type="Proteomes" id="UP000735302"/>
    </source>
</evidence>
<keyword evidence="1" id="KW-0695">RNA-directed DNA polymerase</keyword>
<dbReference type="EMBL" id="BLXT01005065">
    <property type="protein sequence ID" value="GFO19269.1"/>
    <property type="molecule type" value="Genomic_DNA"/>
</dbReference>
<accession>A0AAV4BK21</accession>
<dbReference type="Proteomes" id="UP000735302">
    <property type="component" value="Unassembled WGS sequence"/>
</dbReference>
<name>A0AAV4BK21_9GAST</name>
<organism evidence="1 2">
    <name type="scientific">Plakobranchus ocellatus</name>
    <dbReference type="NCBI Taxonomy" id="259542"/>
    <lineage>
        <taxon>Eukaryota</taxon>
        <taxon>Metazoa</taxon>
        <taxon>Spiralia</taxon>
        <taxon>Lophotrochozoa</taxon>
        <taxon>Mollusca</taxon>
        <taxon>Gastropoda</taxon>
        <taxon>Heterobranchia</taxon>
        <taxon>Euthyneura</taxon>
        <taxon>Panpulmonata</taxon>
        <taxon>Sacoglossa</taxon>
        <taxon>Placobranchoidea</taxon>
        <taxon>Plakobranchidae</taxon>
        <taxon>Plakobranchus</taxon>
    </lineage>
</organism>
<dbReference type="AlphaFoldDB" id="A0AAV4BK21"/>
<evidence type="ECO:0000313" key="1">
    <source>
        <dbReference type="EMBL" id="GFO19269.1"/>
    </source>
</evidence>
<reference evidence="1 2" key="1">
    <citation type="journal article" date="2021" name="Elife">
        <title>Chloroplast acquisition without the gene transfer in kleptoplastic sea slugs, Plakobranchus ocellatus.</title>
        <authorList>
            <person name="Maeda T."/>
            <person name="Takahashi S."/>
            <person name="Yoshida T."/>
            <person name="Shimamura S."/>
            <person name="Takaki Y."/>
            <person name="Nagai Y."/>
            <person name="Toyoda A."/>
            <person name="Suzuki Y."/>
            <person name="Arimoto A."/>
            <person name="Ishii H."/>
            <person name="Satoh N."/>
            <person name="Nishiyama T."/>
            <person name="Hasebe M."/>
            <person name="Maruyama T."/>
            <person name="Minagawa J."/>
            <person name="Obokata J."/>
            <person name="Shigenobu S."/>
        </authorList>
    </citation>
    <scope>NUCLEOTIDE SEQUENCE [LARGE SCALE GENOMIC DNA]</scope>
</reference>
<gene>
    <name evidence="1" type="ORF">PoB_004577400</name>
</gene>
<keyword evidence="1" id="KW-0548">Nucleotidyltransferase</keyword>
<proteinExistence type="predicted"/>
<sequence length="98" mass="10935">MKRKLMKISASKIYQGSVKSLGRWYNSSLKDTNHGSEALERASVGRQAIDKCGLPGKYKFGCLQLMLIPKLLWPLAHEISTSTVESIEAKINRLQDNG</sequence>
<dbReference type="GO" id="GO:0003964">
    <property type="term" value="F:RNA-directed DNA polymerase activity"/>
    <property type="evidence" value="ECO:0007669"/>
    <property type="project" value="UniProtKB-KW"/>
</dbReference>
<protein>
    <submittedName>
        <fullName evidence="1">Reverse transcriptase</fullName>
    </submittedName>
</protein>
<keyword evidence="1" id="KW-0808">Transferase</keyword>